<protein>
    <submittedName>
        <fullName evidence="4">RPN13_C domain-containing protein</fullName>
    </submittedName>
</protein>
<organism evidence="4">
    <name type="scientific">Anisakis simplex</name>
    <name type="common">Herring worm</name>
    <dbReference type="NCBI Taxonomy" id="6269"/>
    <lineage>
        <taxon>Eukaryota</taxon>
        <taxon>Metazoa</taxon>
        <taxon>Ecdysozoa</taxon>
        <taxon>Nematoda</taxon>
        <taxon>Chromadorea</taxon>
        <taxon>Rhabditida</taxon>
        <taxon>Spirurina</taxon>
        <taxon>Ascaridomorpha</taxon>
        <taxon>Ascaridoidea</taxon>
        <taxon>Anisakidae</taxon>
        <taxon>Anisakis</taxon>
        <taxon>Anisakis simplex complex</taxon>
    </lineage>
</organism>
<dbReference type="AlphaFoldDB" id="A0A0M3JB10"/>
<accession>A0A0M3JB10</accession>
<evidence type="ECO:0000313" key="4">
    <source>
        <dbReference type="WBParaSite" id="ASIM_0000478301-mRNA-1"/>
    </source>
</evidence>
<reference evidence="4" key="1">
    <citation type="submission" date="2017-02" db="UniProtKB">
        <authorList>
            <consortium name="WormBaseParasite"/>
        </authorList>
    </citation>
    <scope>IDENTIFICATION</scope>
</reference>
<dbReference type="EMBL" id="UYRR01008133">
    <property type="protein sequence ID" value="VDK24129.1"/>
    <property type="molecule type" value="Genomic_DNA"/>
</dbReference>
<sequence>MLALVSVDKFFRALNTNSGNNGAGEGTEETVNGITTTVAMPLTGGPGLKPASIMDLFGGGGGTESGSVTPQKPTEFVEPERPTQEGNGGSLFGIEKLLGLAGGMTVDKAQTITKPSVESPITASIEQPTDPGDNLLGSILNGHFGEIDWIGSLLGTKQTPSQEEGNAMAQLFKGGFFGPADDSV</sequence>
<evidence type="ECO:0000256" key="1">
    <source>
        <dbReference type="SAM" id="MobiDB-lite"/>
    </source>
</evidence>
<keyword evidence="3" id="KW-1185">Reference proteome</keyword>
<name>A0A0M3JB10_ANISI</name>
<evidence type="ECO:0000313" key="3">
    <source>
        <dbReference type="Proteomes" id="UP000267096"/>
    </source>
</evidence>
<gene>
    <name evidence="2" type="ORF">ASIM_LOCUS4592</name>
</gene>
<dbReference type="WBParaSite" id="ASIM_0000478301-mRNA-1">
    <property type="protein sequence ID" value="ASIM_0000478301-mRNA-1"/>
    <property type="gene ID" value="ASIM_0000478301"/>
</dbReference>
<evidence type="ECO:0000313" key="2">
    <source>
        <dbReference type="EMBL" id="VDK24129.1"/>
    </source>
</evidence>
<proteinExistence type="predicted"/>
<dbReference type="OrthoDB" id="5877904at2759"/>
<reference evidence="2 3" key="2">
    <citation type="submission" date="2018-11" db="EMBL/GenBank/DDBJ databases">
        <authorList>
            <consortium name="Pathogen Informatics"/>
        </authorList>
    </citation>
    <scope>NUCLEOTIDE SEQUENCE [LARGE SCALE GENOMIC DNA]</scope>
</reference>
<dbReference type="Proteomes" id="UP000267096">
    <property type="component" value="Unassembled WGS sequence"/>
</dbReference>
<feature type="region of interest" description="Disordered" evidence="1">
    <location>
        <begin position="60"/>
        <end position="89"/>
    </location>
</feature>